<dbReference type="PANTHER" id="PTHR46124:SF2">
    <property type="entry name" value="D-AMINOACYL-TRNA DEACYLASE"/>
    <property type="match status" value="1"/>
</dbReference>
<dbReference type="PANTHER" id="PTHR46124">
    <property type="entry name" value="D-AMINOACYL-TRNA DEACYLASE"/>
    <property type="match status" value="1"/>
</dbReference>
<dbReference type="EC" id="3.1.21.-" evidence="2"/>
<protein>
    <submittedName>
        <fullName evidence="2">TatD DNase family protein</fullName>
        <ecNumber evidence="2">3.1.21.-</ecNumber>
    </submittedName>
</protein>
<sequence length="254" mass="28537">MIDRDKIERAALVDFHCHLDLYPDHQAAIARCERDAVYTLAVTTTPKAWARNHELASSTKFVRAALGLHPQLVQSRADELALWKELVGETRYVGEVGLDSGPRYYRSLDAQKHVFGEILDRCGELRDRILTVHSVRSVTPVIDMIEARLPRSRGKIVMHWFTGSAAEMRRAIDLGFYFSVNHMMLDGEKRRAFVAAIPLDRLLTETDGPFTQISERPSQPADVSLAVVALARLHGIEAPAMARRITTNLRSLIG</sequence>
<dbReference type="GO" id="GO:0016788">
    <property type="term" value="F:hydrolase activity, acting on ester bonds"/>
    <property type="evidence" value="ECO:0007669"/>
    <property type="project" value="InterPro"/>
</dbReference>
<accession>A0A7W6JR27</accession>
<dbReference type="SUPFAM" id="SSF51556">
    <property type="entry name" value="Metallo-dependent hydrolases"/>
    <property type="match status" value="1"/>
</dbReference>
<feature type="binding site" evidence="1">
    <location>
        <position position="16"/>
    </location>
    <ligand>
        <name>a divalent metal cation</name>
        <dbReference type="ChEBI" id="CHEBI:60240"/>
        <label>1</label>
    </ligand>
</feature>
<organism evidence="2 3">
    <name type="scientific">Sphingomonas kyeonggiensis</name>
    <dbReference type="NCBI Taxonomy" id="1268553"/>
    <lineage>
        <taxon>Bacteria</taxon>
        <taxon>Pseudomonadati</taxon>
        <taxon>Pseudomonadota</taxon>
        <taxon>Alphaproteobacteria</taxon>
        <taxon>Sphingomonadales</taxon>
        <taxon>Sphingomonadaceae</taxon>
        <taxon>Sphingomonas</taxon>
    </lineage>
</organism>
<dbReference type="PIRSF" id="PIRSF005902">
    <property type="entry name" value="DNase_TatD"/>
    <property type="match status" value="1"/>
</dbReference>
<dbReference type="AlphaFoldDB" id="A0A7W6JR27"/>
<dbReference type="RefSeq" id="WP_343058072.1">
    <property type="nucleotide sequence ID" value="NZ_JACIEH010000001.1"/>
</dbReference>
<keyword evidence="3" id="KW-1185">Reference proteome</keyword>
<dbReference type="NCBIfam" id="NF041926">
    <property type="entry name" value="QatD"/>
    <property type="match status" value="1"/>
</dbReference>
<feature type="binding site" evidence="1">
    <location>
        <position position="207"/>
    </location>
    <ligand>
        <name>a divalent metal cation</name>
        <dbReference type="ChEBI" id="CHEBI:60240"/>
        <label>1</label>
    </ligand>
</feature>
<reference evidence="2 3" key="1">
    <citation type="submission" date="2020-08" db="EMBL/GenBank/DDBJ databases">
        <title>Genomic Encyclopedia of Type Strains, Phase IV (KMG-IV): sequencing the most valuable type-strain genomes for metagenomic binning, comparative biology and taxonomic classification.</title>
        <authorList>
            <person name="Goeker M."/>
        </authorList>
    </citation>
    <scope>NUCLEOTIDE SEQUENCE [LARGE SCALE GENOMIC DNA]</scope>
    <source>
        <strain evidence="2 3">DSM 101806</strain>
    </source>
</reference>
<dbReference type="InterPro" id="IPR032466">
    <property type="entry name" value="Metal_Hydrolase"/>
</dbReference>
<gene>
    <name evidence="2" type="ORF">GGR46_001527</name>
</gene>
<dbReference type="EMBL" id="JACIEH010000001">
    <property type="protein sequence ID" value="MBB4097994.1"/>
    <property type="molecule type" value="Genomic_DNA"/>
</dbReference>
<proteinExistence type="predicted"/>
<keyword evidence="2" id="KW-0378">Hydrolase</keyword>
<dbReference type="InterPro" id="IPR049677">
    <property type="entry name" value="QatD"/>
</dbReference>
<comment type="caution">
    <text evidence="2">The sequence shown here is derived from an EMBL/GenBank/DDBJ whole genome shotgun (WGS) entry which is preliminary data.</text>
</comment>
<keyword evidence="1" id="KW-0479">Metal-binding</keyword>
<dbReference type="InterPro" id="IPR001130">
    <property type="entry name" value="TatD-like"/>
</dbReference>
<dbReference type="GO" id="GO:0046872">
    <property type="term" value="F:metal ion binding"/>
    <property type="evidence" value="ECO:0007669"/>
    <property type="project" value="UniProtKB-KW"/>
</dbReference>
<feature type="binding site" evidence="1">
    <location>
        <position position="95"/>
    </location>
    <ligand>
        <name>a divalent metal cation</name>
        <dbReference type="ChEBI" id="CHEBI:60240"/>
        <label>1</label>
    </ligand>
</feature>
<evidence type="ECO:0000256" key="1">
    <source>
        <dbReference type="PIRSR" id="PIRSR005902-1"/>
    </source>
</evidence>
<name>A0A7W6JR27_9SPHN</name>
<feature type="binding site" evidence="1">
    <location>
        <position position="18"/>
    </location>
    <ligand>
        <name>a divalent metal cation</name>
        <dbReference type="ChEBI" id="CHEBI:60240"/>
        <label>1</label>
    </ligand>
</feature>
<dbReference type="Pfam" id="PF01026">
    <property type="entry name" value="TatD_DNase"/>
    <property type="match status" value="1"/>
</dbReference>
<evidence type="ECO:0000313" key="3">
    <source>
        <dbReference type="Proteomes" id="UP000557392"/>
    </source>
</evidence>
<dbReference type="Gene3D" id="3.20.20.140">
    <property type="entry name" value="Metal-dependent hydrolases"/>
    <property type="match status" value="1"/>
</dbReference>
<dbReference type="Proteomes" id="UP000557392">
    <property type="component" value="Unassembled WGS sequence"/>
</dbReference>
<feature type="binding site" evidence="1">
    <location>
        <position position="133"/>
    </location>
    <ligand>
        <name>a divalent metal cation</name>
        <dbReference type="ChEBI" id="CHEBI:60240"/>
        <label>2</label>
    </ligand>
</feature>
<dbReference type="CDD" id="cd01310">
    <property type="entry name" value="TatD_DNAse"/>
    <property type="match status" value="1"/>
</dbReference>
<evidence type="ECO:0000313" key="2">
    <source>
        <dbReference type="EMBL" id="MBB4097994.1"/>
    </source>
</evidence>
<feature type="binding site" evidence="1">
    <location>
        <position position="159"/>
    </location>
    <ligand>
        <name>a divalent metal cation</name>
        <dbReference type="ChEBI" id="CHEBI:60240"/>
        <label>2</label>
    </ligand>
</feature>